<evidence type="ECO:0000256" key="1">
    <source>
        <dbReference type="ARBA" id="ARBA00006964"/>
    </source>
</evidence>
<dbReference type="OrthoDB" id="1116574at2"/>
<evidence type="ECO:0000256" key="4">
    <source>
        <dbReference type="PIRSR" id="PIRSR602678-1"/>
    </source>
</evidence>
<dbReference type="Gene3D" id="3.40.1390.30">
    <property type="entry name" value="NIF3 (NGG1p interacting factor 3)-like"/>
    <property type="match status" value="2"/>
</dbReference>
<keyword evidence="3 4" id="KW-0479">Metal-binding</keyword>
<keyword evidence="6" id="KW-1185">Reference proteome</keyword>
<evidence type="ECO:0000256" key="3">
    <source>
        <dbReference type="ARBA" id="ARBA00022723"/>
    </source>
</evidence>
<comment type="similarity">
    <text evidence="1">Belongs to the GTP cyclohydrolase I type 2/NIF3 family.</text>
</comment>
<feature type="binding site" evidence="4">
    <location>
        <position position="226"/>
    </location>
    <ligand>
        <name>a divalent metal cation</name>
        <dbReference type="ChEBI" id="CHEBI:60240"/>
        <label>1</label>
    </ligand>
</feature>
<dbReference type="STRING" id="334253.SAMN04487943_10237"/>
<reference evidence="6" key="1">
    <citation type="submission" date="2016-10" db="EMBL/GenBank/DDBJ databases">
        <authorList>
            <person name="Varghese N."/>
            <person name="Submissions S."/>
        </authorList>
    </citation>
    <scope>NUCLEOTIDE SEQUENCE [LARGE SCALE GENOMIC DNA]</scope>
    <source>
        <strain evidence="6">CGMCC 1.4250</strain>
    </source>
</reference>
<accession>A0A1I4IDN9</accession>
<dbReference type="SUPFAM" id="SSF102705">
    <property type="entry name" value="NIF3 (NGG1p interacting factor 3)-like"/>
    <property type="match status" value="1"/>
</dbReference>
<name>A0A1I4IDN9_9BACI</name>
<dbReference type="EMBL" id="FOTR01000002">
    <property type="protein sequence ID" value="SFL52167.1"/>
    <property type="molecule type" value="Genomic_DNA"/>
</dbReference>
<dbReference type="GO" id="GO:0005737">
    <property type="term" value="C:cytoplasm"/>
    <property type="evidence" value="ECO:0007669"/>
    <property type="project" value="TreeGrafter"/>
</dbReference>
<dbReference type="GO" id="GO:0016787">
    <property type="term" value="F:hydrolase activity"/>
    <property type="evidence" value="ECO:0007669"/>
    <property type="project" value="UniProtKB-KW"/>
</dbReference>
<organism evidence="5 6">
    <name type="scientific">Gracilibacillus orientalis</name>
    <dbReference type="NCBI Taxonomy" id="334253"/>
    <lineage>
        <taxon>Bacteria</taxon>
        <taxon>Bacillati</taxon>
        <taxon>Bacillota</taxon>
        <taxon>Bacilli</taxon>
        <taxon>Bacillales</taxon>
        <taxon>Bacillaceae</taxon>
        <taxon>Gracilibacillus</taxon>
    </lineage>
</organism>
<dbReference type="GO" id="GO:0046872">
    <property type="term" value="F:metal ion binding"/>
    <property type="evidence" value="ECO:0007669"/>
    <property type="project" value="UniProtKB-KW"/>
</dbReference>
<dbReference type="PANTHER" id="PTHR13799:SF14">
    <property type="entry name" value="GTP CYCLOHYDROLASE 1 TYPE 2 HOMOLOG"/>
    <property type="match status" value="1"/>
</dbReference>
<feature type="binding site" evidence="4">
    <location>
        <position position="230"/>
    </location>
    <ligand>
        <name>a divalent metal cation</name>
        <dbReference type="ChEBI" id="CHEBI:60240"/>
        <label>1</label>
    </ligand>
</feature>
<gene>
    <name evidence="5" type="ORF">SAMN04487943_10237</name>
</gene>
<dbReference type="InterPro" id="IPR002678">
    <property type="entry name" value="DUF34/NIF3"/>
</dbReference>
<proteinExistence type="inferred from homology"/>
<feature type="binding site" evidence="4">
    <location>
        <position position="63"/>
    </location>
    <ligand>
        <name>a divalent metal cation</name>
        <dbReference type="ChEBI" id="CHEBI:60240"/>
        <label>1</label>
    </ligand>
</feature>
<keyword evidence="5" id="KW-0378">Hydrolase</keyword>
<dbReference type="InterPro" id="IPR036069">
    <property type="entry name" value="DUF34/NIF3_sf"/>
</dbReference>
<evidence type="ECO:0000313" key="5">
    <source>
        <dbReference type="EMBL" id="SFL52167.1"/>
    </source>
</evidence>
<dbReference type="AlphaFoldDB" id="A0A1I4IDN9"/>
<dbReference type="PANTHER" id="PTHR13799">
    <property type="entry name" value="NGG1 INTERACTING FACTOR 3"/>
    <property type="match status" value="1"/>
</dbReference>
<dbReference type="Pfam" id="PF01784">
    <property type="entry name" value="DUF34_NIF3"/>
    <property type="match status" value="1"/>
</dbReference>
<protein>
    <recommendedName>
        <fullName evidence="2">GTP cyclohydrolase 1 type 2 homolog</fullName>
    </recommendedName>
</protein>
<dbReference type="Proteomes" id="UP000198565">
    <property type="component" value="Unassembled WGS sequence"/>
</dbReference>
<evidence type="ECO:0000313" key="6">
    <source>
        <dbReference type="Proteomes" id="UP000198565"/>
    </source>
</evidence>
<evidence type="ECO:0000256" key="2">
    <source>
        <dbReference type="ARBA" id="ARBA00022112"/>
    </source>
</evidence>
<sequence length="262" mass="29518">MMITIQDVMNQIEKDITLDSSTVDGLKYGNREDEVKAIAVSFMPSIAVIQKTAEIKANLLITHEALFYQHHSNQTLEKNTNLIEQKKSIIAQTNLAIYRNHDVVHRYQPDGITQGLIAELNWQQYVNEQQPAYSILHIPNATLAKIASHLKEKLGIEYLRFVGNKDMKCEKIAVLVGYRGNGATTIPLLEKVDLVIYGEGPEWETPEFVWDAVQQGSSKGIIQLGHAESEDPGMKWLANQLQLGFPTVPVTFLPTTSRFQLF</sequence>